<reference evidence="2 3" key="1">
    <citation type="submission" date="2019-01" db="EMBL/GenBank/DDBJ databases">
        <title>Spirosoma flava sp. nov., a propanil-degrading bacterium isolated from herbicide-contaminated soil.</title>
        <authorList>
            <person name="Zhang L."/>
            <person name="Jiang J.-D."/>
        </authorList>
    </citation>
    <scope>NUCLEOTIDE SEQUENCE [LARGE SCALE GENOMIC DNA]</scope>
    <source>
        <strain evidence="2 3">TY50</strain>
    </source>
</reference>
<sequence>MERLLELAEKYPLDFVSHLSSGLPILVGILTFRYHSVVRRYIWLLFIFFFCKDSLSLYHTYHVTSNLYIQNAETFFATLFIALIYYNCFSNRLPRQLIVYSCALAIGVIVLTFDSERVSFMNLLAFRFFAIGLSLSYFNKIIQDLRIKHILKHTMFWFSSGLLIYATGTFFVSLFIEFLFDPSQVDDATFDSYWNLNNSLFVIFSVLSAIGLWFSRGDRENMV</sequence>
<feature type="transmembrane region" description="Helical" evidence="1">
    <location>
        <begin position="67"/>
        <end position="85"/>
    </location>
</feature>
<feature type="transmembrane region" description="Helical" evidence="1">
    <location>
        <begin position="97"/>
        <end position="113"/>
    </location>
</feature>
<feature type="transmembrane region" description="Helical" evidence="1">
    <location>
        <begin position="15"/>
        <end position="34"/>
    </location>
</feature>
<evidence type="ECO:0000256" key="1">
    <source>
        <dbReference type="SAM" id="Phobius"/>
    </source>
</evidence>
<evidence type="ECO:0000313" key="3">
    <source>
        <dbReference type="Proteomes" id="UP000290407"/>
    </source>
</evidence>
<keyword evidence="3" id="KW-1185">Reference proteome</keyword>
<keyword evidence="1" id="KW-1133">Transmembrane helix</keyword>
<comment type="caution">
    <text evidence="2">The sequence shown here is derived from an EMBL/GenBank/DDBJ whole genome shotgun (WGS) entry which is preliminary data.</text>
</comment>
<dbReference type="Proteomes" id="UP000290407">
    <property type="component" value="Unassembled WGS sequence"/>
</dbReference>
<name>A0A4Q2UJ04_9BACT</name>
<dbReference type="AlphaFoldDB" id="A0A4Q2UJ04"/>
<feature type="transmembrane region" description="Helical" evidence="1">
    <location>
        <begin position="119"/>
        <end position="142"/>
    </location>
</feature>
<dbReference type="RefSeq" id="WP_129602764.1">
    <property type="nucleotide sequence ID" value="NZ_SBLB01000004.1"/>
</dbReference>
<accession>A0A4Q2UJ04</accession>
<feature type="transmembrane region" description="Helical" evidence="1">
    <location>
        <begin position="154"/>
        <end position="176"/>
    </location>
</feature>
<keyword evidence="1" id="KW-0812">Transmembrane</keyword>
<dbReference type="EMBL" id="SBLB01000004">
    <property type="protein sequence ID" value="RYC69096.1"/>
    <property type="molecule type" value="Genomic_DNA"/>
</dbReference>
<keyword evidence="1" id="KW-0472">Membrane</keyword>
<feature type="transmembrane region" description="Helical" evidence="1">
    <location>
        <begin position="196"/>
        <end position="214"/>
    </location>
</feature>
<organism evidence="2 3">
    <name type="scientific">Spirosoma sordidisoli</name>
    <dbReference type="NCBI Taxonomy" id="2502893"/>
    <lineage>
        <taxon>Bacteria</taxon>
        <taxon>Pseudomonadati</taxon>
        <taxon>Bacteroidota</taxon>
        <taxon>Cytophagia</taxon>
        <taxon>Cytophagales</taxon>
        <taxon>Cytophagaceae</taxon>
        <taxon>Spirosoma</taxon>
    </lineage>
</organism>
<protein>
    <submittedName>
        <fullName evidence="2">Uncharacterized protein</fullName>
    </submittedName>
</protein>
<feature type="transmembrane region" description="Helical" evidence="1">
    <location>
        <begin position="41"/>
        <end position="61"/>
    </location>
</feature>
<gene>
    <name evidence="2" type="ORF">EQG79_17005</name>
</gene>
<evidence type="ECO:0000313" key="2">
    <source>
        <dbReference type="EMBL" id="RYC69096.1"/>
    </source>
</evidence>
<proteinExistence type="predicted"/>